<organism evidence="2 3">
    <name type="scientific">Methanosarcina baikalica</name>
    <dbReference type="NCBI Taxonomy" id="3073890"/>
    <lineage>
        <taxon>Archaea</taxon>
        <taxon>Methanobacteriati</taxon>
        <taxon>Methanobacteriota</taxon>
        <taxon>Stenosarchaea group</taxon>
        <taxon>Methanomicrobia</taxon>
        <taxon>Methanosarcinales</taxon>
        <taxon>Methanosarcinaceae</taxon>
        <taxon>Methanosarcina</taxon>
    </lineage>
</organism>
<dbReference type="InterPro" id="IPR011032">
    <property type="entry name" value="GroES-like_sf"/>
</dbReference>
<dbReference type="SUPFAM" id="SSF50129">
    <property type="entry name" value="GroES-like"/>
    <property type="match status" value="1"/>
</dbReference>
<evidence type="ECO:0000259" key="1">
    <source>
        <dbReference type="SMART" id="SM00829"/>
    </source>
</evidence>
<dbReference type="Gene3D" id="3.90.180.10">
    <property type="entry name" value="Medium-chain alcohol dehydrogenases, catalytic domain"/>
    <property type="match status" value="1"/>
</dbReference>
<dbReference type="CDD" id="cd08267">
    <property type="entry name" value="MDR1"/>
    <property type="match status" value="1"/>
</dbReference>
<dbReference type="SMART" id="SM00829">
    <property type="entry name" value="PKS_ER"/>
    <property type="match status" value="1"/>
</dbReference>
<keyword evidence="3" id="KW-1185">Reference proteome</keyword>
<dbReference type="Gene3D" id="3.40.50.720">
    <property type="entry name" value="NAD(P)-binding Rossmann-like Domain"/>
    <property type="match status" value="1"/>
</dbReference>
<reference evidence="3" key="1">
    <citation type="submission" date="2023-07" db="EMBL/GenBank/DDBJ databases">
        <title>Whole-genome sequencing of a new Methanosarcina sp. Z-7115.</title>
        <authorList>
            <person name="Zhilina T.N."/>
            <person name="Merkel A.Y."/>
        </authorList>
    </citation>
    <scope>NUCLEOTIDE SEQUENCE [LARGE SCALE GENOMIC DNA]</scope>
    <source>
        <strain evidence="3">Z-7115</strain>
    </source>
</reference>
<dbReference type="InterPro" id="IPR020843">
    <property type="entry name" value="ER"/>
</dbReference>
<name>A0ABU2D130_9EURY</name>
<dbReference type="SUPFAM" id="SSF51735">
    <property type="entry name" value="NAD(P)-binding Rossmann-fold domains"/>
    <property type="match status" value="1"/>
</dbReference>
<dbReference type="InterPro" id="IPR036291">
    <property type="entry name" value="NAD(P)-bd_dom_sf"/>
</dbReference>
<evidence type="ECO:0000313" key="3">
    <source>
        <dbReference type="Proteomes" id="UP001246244"/>
    </source>
</evidence>
<dbReference type="PANTHER" id="PTHR44013">
    <property type="entry name" value="ZINC-TYPE ALCOHOL DEHYDROGENASE-LIKE PROTEIN C16A3.02C"/>
    <property type="match status" value="1"/>
</dbReference>
<sequence>MKAIICTKYGPPEVLRLVEIEKPAPKDNEVLIRVHAATVTPADVAFRKGDPFISRLFTGLLKPKFTPGDEIAGEIEAAGKNVRVFKKGDKVFGSGGTAFGAHAEYKCLPEEAALAIKPANVNYGEAVAVCYAGLTALPFLRDKASIKSRQKVLINGASGSIGTLAVQLSRYYGAEVTGVCSTANLELVRSLGADKVIDYTREDFTRSSQTYDIIFDVVARSSFSRCKNSLKPGGVYLTTFPSSGIMLQAIWTSKFSSKKAMFAATGLRPASEKVKDLLFLKELTEAGKIKPVIDRRYPPEQIAEAHRYVEKGHKKGNVIITFEHNDKT</sequence>
<dbReference type="Pfam" id="PF08240">
    <property type="entry name" value="ADH_N"/>
    <property type="match status" value="1"/>
</dbReference>
<protein>
    <submittedName>
        <fullName evidence="2">NAD(P)-dependent alcohol dehydrogenase</fullName>
    </submittedName>
</protein>
<dbReference type="PANTHER" id="PTHR44013:SF1">
    <property type="entry name" value="ZINC-TYPE ALCOHOL DEHYDROGENASE-LIKE PROTEIN C16A3.02C"/>
    <property type="match status" value="1"/>
</dbReference>
<dbReference type="EMBL" id="JAVKPK010000025">
    <property type="protein sequence ID" value="MDR7665695.1"/>
    <property type="molecule type" value="Genomic_DNA"/>
</dbReference>
<proteinExistence type="predicted"/>
<dbReference type="InterPro" id="IPR052733">
    <property type="entry name" value="Chloroplast_QOR"/>
</dbReference>
<feature type="domain" description="Enoyl reductase (ER)" evidence="1">
    <location>
        <begin position="10"/>
        <end position="320"/>
    </location>
</feature>
<dbReference type="InterPro" id="IPR013154">
    <property type="entry name" value="ADH-like_N"/>
</dbReference>
<dbReference type="RefSeq" id="WP_310575720.1">
    <property type="nucleotide sequence ID" value="NZ_JAVKPK010000025.1"/>
</dbReference>
<dbReference type="Pfam" id="PF13602">
    <property type="entry name" value="ADH_zinc_N_2"/>
    <property type="match status" value="1"/>
</dbReference>
<comment type="caution">
    <text evidence="2">The sequence shown here is derived from an EMBL/GenBank/DDBJ whole genome shotgun (WGS) entry which is preliminary data.</text>
</comment>
<accession>A0ABU2D130</accession>
<dbReference type="Proteomes" id="UP001246244">
    <property type="component" value="Unassembled WGS sequence"/>
</dbReference>
<evidence type="ECO:0000313" key="2">
    <source>
        <dbReference type="EMBL" id="MDR7665695.1"/>
    </source>
</evidence>
<gene>
    <name evidence="2" type="ORF">RG963_07895</name>
</gene>